<accession>A0ABP4HI23</accession>
<dbReference type="InterPro" id="IPR042099">
    <property type="entry name" value="ANL_N_sf"/>
</dbReference>
<evidence type="ECO:0000256" key="3">
    <source>
        <dbReference type="ARBA" id="ARBA00022832"/>
    </source>
</evidence>
<dbReference type="Gene3D" id="3.30.300.30">
    <property type="match status" value="1"/>
</dbReference>
<evidence type="ECO:0000313" key="8">
    <source>
        <dbReference type="Proteomes" id="UP001500037"/>
    </source>
</evidence>
<evidence type="ECO:0000259" key="6">
    <source>
        <dbReference type="Pfam" id="PF23024"/>
    </source>
</evidence>
<dbReference type="InterPro" id="IPR040097">
    <property type="entry name" value="FAAL/FAAC"/>
</dbReference>
<reference evidence="8" key="1">
    <citation type="journal article" date="2019" name="Int. J. Syst. Evol. Microbiol.">
        <title>The Global Catalogue of Microorganisms (GCM) 10K type strain sequencing project: providing services to taxonomists for standard genome sequencing and annotation.</title>
        <authorList>
            <consortium name="The Broad Institute Genomics Platform"/>
            <consortium name="The Broad Institute Genome Sequencing Center for Infectious Disease"/>
            <person name="Wu L."/>
            <person name="Ma J."/>
        </authorList>
    </citation>
    <scope>NUCLEOTIDE SEQUENCE [LARGE SCALE GENOMIC DNA]</scope>
    <source>
        <strain evidence="8">JCM 13004</strain>
    </source>
</reference>
<dbReference type="PANTHER" id="PTHR22754:SF32">
    <property type="entry name" value="DISCO-INTERACTING PROTEIN 2"/>
    <property type="match status" value="1"/>
</dbReference>
<comment type="caution">
    <text evidence="7">The sequence shown here is derived from an EMBL/GenBank/DDBJ whole genome shotgun (WGS) entry which is preliminary data.</text>
</comment>
<dbReference type="InterPro" id="IPR045851">
    <property type="entry name" value="AMP-bd_C_sf"/>
</dbReference>
<protein>
    <submittedName>
        <fullName evidence="7">Fatty acyl-AMP ligase</fullName>
    </submittedName>
</protein>
<dbReference type="Pfam" id="PF00501">
    <property type="entry name" value="AMP-binding"/>
    <property type="match status" value="1"/>
</dbReference>
<sequence>MVARAADFTDLLLQRGEELVDREAFRFVRERDVEPGTPRPVGGAPLDSAPVSYGELDRAAKRIASWLQQGDPVGQRVVVCHGGNAGFLPAFLGCLYAGAIPVPAPAPSVGRQAADRLAGILRDSAARFVLTDSAHGPAVSQLIAAIGRPEVLCLATDRPGVGDPDAWRRPASRPGEPAFLQYTSGSVGEPKGVVVTHANLLANQRAIQLALGTGAHTRLGGWLPFHHDMGLVGQLLHPLFLGSSAALLPALSFAKLPVRWLQMIGQFGVSVSGAPDFAFDLCARRVTDEQLSTLDLSGWEVAVSGAETVRAATLEAFAHRFAPAGLRPQALRAGYGMAEATLLVASGPAGLGTARRTVQPAAPTAQPAAPAGEQVAPVGVTVAPARPGEAARTVVPAGRLVAGTEALIVDPQSLRPLPDGEVGEIWLRGAGVAQGYWNRVAESAEAFHALPAPAGGEARPDREPGAARSGGYLRTGDLGCLTEDGLVVAGRIKELLIVAGRNLYPQDIEQQVQRLSVLFGAAAAFSVEADRDQVVVVQEVRTTGRDAEAELPALATAVQRCVAEEFDVAAENVLLVRPGTVRRTTSGKLRRTALRQLFLDGGIQPLHAVVTTEMRQLVASAAGAPAPLD</sequence>
<gene>
    <name evidence="7" type="ORF">GCM10009665_60010</name>
</gene>
<dbReference type="Gene3D" id="3.40.50.12780">
    <property type="entry name" value="N-terminal domain of ligase-like"/>
    <property type="match status" value="1"/>
</dbReference>
<dbReference type="CDD" id="cd05931">
    <property type="entry name" value="FAAL"/>
    <property type="match status" value="1"/>
</dbReference>
<name>A0ABP4HI23_9ACTN</name>
<feature type="domain" description="AMP-dependent synthetase/ligase" evidence="5">
    <location>
        <begin position="50"/>
        <end position="437"/>
    </location>
</feature>
<dbReference type="PANTHER" id="PTHR22754">
    <property type="entry name" value="DISCO-INTERACTING PROTEIN 2 DIP2 -RELATED"/>
    <property type="match status" value="1"/>
</dbReference>
<evidence type="ECO:0000256" key="4">
    <source>
        <dbReference type="ARBA" id="ARBA00023098"/>
    </source>
</evidence>
<proteinExistence type="inferred from homology"/>
<evidence type="ECO:0000256" key="1">
    <source>
        <dbReference type="ARBA" id="ARBA00006432"/>
    </source>
</evidence>
<comment type="similarity">
    <text evidence="1">Belongs to the ATP-dependent AMP-binding enzyme family.</text>
</comment>
<evidence type="ECO:0000259" key="5">
    <source>
        <dbReference type="Pfam" id="PF00501"/>
    </source>
</evidence>
<evidence type="ECO:0000313" key="7">
    <source>
        <dbReference type="EMBL" id="GAA1262333.1"/>
    </source>
</evidence>
<keyword evidence="2 7" id="KW-0436">Ligase</keyword>
<dbReference type="SUPFAM" id="SSF56801">
    <property type="entry name" value="Acetyl-CoA synthetase-like"/>
    <property type="match status" value="1"/>
</dbReference>
<dbReference type="InterPro" id="IPR025110">
    <property type="entry name" value="AMP-bd_C"/>
</dbReference>
<feature type="domain" description="AMP-binding enzyme C-terminal" evidence="6">
    <location>
        <begin position="494"/>
        <end position="604"/>
    </location>
</feature>
<dbReference type="EMBL" id="BAAALF010000150">
    <property type="protein sequence ID" value="GAA1262333.1"/>
    <property type="molecule type" value="Genomic_DNA"/>
</dbReference>
<keyword evidence="8" id="KW-1185">Reference proteome</keyword>
<keyword evidence="3" id="KW-0276">Fatty acid metabolism</keyword>
<evidence type="ECO:0000256" key="2">
    <source>
        <dbReference type="ARBA" id="ARBA00022598"/>
    </source>
</evidence>
<dbReference type="Proteomes" id="UP001500037">
    <property type="component" value="Unassembled WGS sequence"/>
</dbReference>
<dbReference type="Pfam" id="PF23024">
    <property type="entry name" value="AMP-dom_DIP2-like"/>
    <property type="match status" value="1"/>
</dbReference>
<organism evidence="7 8">
    <name type="scientific">Kitasatospora nipponensis</name>
    <dbReference type="NCBI Taxonomy" id="258049"/>
    <lineage>
        <taxon>Bacteria</taxon>
        <taxon>Bacillati</taxon>
        <taxon>Actinomycetota</taxon>
        <taxon>Actinomycetes</taxon>
        <taxon>Kitasatosporales</taxon>
        <taxon>Streptomycetaceae</taxon>
        <taxon>Kitasatospora</taxon>
    </lineage>
</organism>
<dbReference type="InterPro" id="IPR000873">
    <property type="entry name" value="AMP-dep_synth/lig_dom"/>
</dbReference>
<keyword evidence="4" id="KW-0443">Lipid metabolism</keyword>
<dbReference type="GO" id="GO:0016874">
    <property type="term" value="F:ligase activity"/>
    <property type="evidence" value="ECO:0007669"/>
    <property type="project" value="UniProtKB-KW"/>
</dbReference>